<dbReference type="RefSeq" id="WP_088711467.1">
    <property type="nucleotide sequence ID" value="NZ_NFZT01000001.1"/>
</dbReference>
<keyword evidence="2" id="KW-1185">Reference proteome</keyword>
<dbReference type="Pfam" id="PF07372">
    <property type="entry name" value="DUF1491"/>
    <property type="match status" value="1"/>
</dbReference>
<dbReference type="InterPro" id="IPR009964">
    <property type="entry name" value="DUF1491"/>
</dbReference>
<accession>A0A219B3B5</accession>
<sequence length="113" mass="12750">MNDRLPTKLWVDGLRRRLAAEGEFVTILRKGDEGAGAVILVLRSRAGEVSLFSRTNLGDGSTEWRPLSDELPENDDKLREILTKQIRFDPDLWVVELDVADPARFIVDLASMN</sequence>
<dbReference type="Gene3D" id="3.40.1530.20">
    <property type="entry name" value="Protein of unknown function (DUF1491)"/>
    <property type="match status" value="1"/>
</dbReference>
<proteinExistence type="predicted"/>
<evidence type="ECO:0008006" key="3">
    <source>
        <dbReference type="Google" id="ProtNLM"/>
    </source>
</evidence>
<dbReference type="OrthoDB" id="9809136at2"/>
<reference evidence="2" key="1">
    <citation type="submission" date="2017-05" db="EMBL/GenBank/DDBJ databases">
        <authorList>
            <person name="Lin X."/>
        </authorList>
    </citation>
    <scope>NUCLEOTIDE SEQUENCE [LARGE SCALE GENOMIC DNA]</scope>
    <source>
        <strain evidence="2">JLT2012</strain>
    </source>
</reference>
<protein>
    <recommendedName>
        <fullName evidence="3">DUF1491 domain-containing protein</fullName>
    </recommendedName>
</protein>
<dbReference type="Proteomes" id="UP000198462">
    <property type="component" value="Unassembled WGS sequence"/>
</dbReference>
<dbReference type="AlphaFoldDB" id="A0A219B3B5"/>
<name>A0A219B3B5_9SPHN</name>
<gene>
    <name evidence="1" type="ORF">B5C34_03900</name>
</gene>
<comment type="caution">
    <text evidence="1">The sequence shown here is derived from an EMBL/GenBank/DDBJ whole genome shotgun (WGS) entry which is preliminary data.</text>
</comment>
<evidence type="ECO:0000313" key="2">
    <source>
        <dbReference type="Proteomes" id="UP000198462"/>
    </source>
</evidence>
<organism evidence="1 2">
    <name type="scientific">Pacificimonas flava</name>
    <dbReference type="NCBI Taxonomy" id="1234595"/>
    <lineage>
        <taxon>Bacteria</taxon>
        <taxon>Pseudomonadati</taxon>
        <taxon>Pseudomonadota</taxon>
        <taxon>Alphaproteobacteria</taxon>
        <taxon>Sphingomonadales</taxon>
        <taxon>Sphingosinicellaceae</taxon>
        <taxon>Pacificimonas</taxon>
    </lineage>
</organism>
<evidence type="ECO:0000313" key="1">
    <source>
        <dbReference type="EMBL" id="OWV32674.1"/>
    </source>
</evidence>
<dbReference type="EMBL" id="NFZT01000001">
    <property type="protein sequence ID" value="OWV32674.1"/>
    <property type="molecule type" value="Genomic_DNA"/>
</dbReference>